<dbReference type="EMBL" id="RJUK01000001">
    <property type="protein sequence ID" value="ROQ20660.1"/>
    <property type="molecule type" value="Genomic_DNA"/>
</dbReference>
<dbReference type="AlphaFoldDB" id="A0A3N1P1S3"/>
<dbReference type="RefSeq" id="WP_123637774.1">
    <property type="nucleotide sequence ID" value="NZ_RJUK01000001.1"/>
</dbReference>
<keyword evidence="2" id="KW-0472">Membrane</keyword>
<evidence type="ECO:0000256" key="2">
    <source>
        <dbReference type="SAM" id="Phobius"/>
    </source>
</evidence>
<keyword evidence="2" id="KW-0812">Transmembrane</keyword>
<keyword evidence="2" id="KW-1133">Transmembrane helix</keyword>
<comment type="caution">
    <text evidence="3">The sequence shown here is derived from an EMBL/GenBank/DDBJ whole genome shotgun (WGS) entry which is preliminary data.</text>
</comment>
<evidence type="ECO:0000313" key="3">
    <source>
        <dbReference type="EMBL" id="ROQ20660.1"/>
    </source>
</evidence>
<reference evidence="3 4" key="1">
    <citation type="submission" date="2018-11" db="EMBL/GenBank/DDBJ databases">
        <title>Genomic Encyclopedia of Type Strains, Phase IV (KMG-IV): sequencing the most valuable type-strain genomes for metagenomic binning, comparative biology and taxonomic classification.</title>
        <authorList>
            <person name="Goeker M."/>
        </authorList>
    </citation>
    <scope>NUCLEOTIDE SEQUENCE [LARGE SCALE GENOMIC DNA]</scope>
    <source>
        <strain evidence="3 4">DSM 16974</strain>
    </source>
</reference>
<accession>A0A3N1P1S3</accession>
<dbReference type="OrthoDB" id="9151209at2"/>
<sequence length="225" mass="25931">MTDWQQSWHRWAERVEAYSLRERVLLLLCLIAVLIGLWQWLIELPQERQREQIEQQRTAVANDRDAQQAQLAALMSTEADNRPARELEQLQRTLDELDASLASLSQGLVSADQLPQILQEVLISTTELQLRRVRTLPVEELPLTKAADGTEAAEPVETATGVFRHSVELDVSGDFFEVLSFLRRLEGLPWRFYWDRLDYEVMDYPVGDIRLRVYTLSAEEGLLGV</sequence>
<protein>
    <submittedName>
        <fullName evidence="3">MSHA biogenesis protein MshJ</fullName>
    </submittedName>
</protein>
<keyword evidence="4" id="KW-1185">Reference proteome</keyword>
<feature type="transmembrane region" description="Helical" evidence="2">
    <location>
        <begin position="24"/>
        <end position="42"/>
    </location>
</feature>
<gene>
    <name evidence="3" type="ORF">EDC38_1273</name>
</gene>
<proteinExistence type="predicted"/>
<keyword evidence="1" id="KW-0175">Coiled coil</keyword>
<name>A0A3N1P1S3_9GAMM</name>
<organism evidence="3 4">
    <name type="scientific">Marinimicrobium koreense</name>
    <dbReference type="NCBI Taxonomy" id="306545"/>
    <lineage>
        <taxon>Bacteria</taxon>
        <taxon>Pseudomonadati</taxon>
        <taxon>Pseudomonadota</taxon>
        <taxon>Gammaproteobacteria</taxon>
        <taxon>Cellvibrionales</taxon>
        <taxon>Cellvibrionaceae</taxon>
        <taxon>Marinimicrobium</taxon>
    </lineage>
</organism>
<evidence type="ECO:0000256" key="1">
    <source>
        <dbReference type="SAM" id="Coils"/>
    </source>
</evidence>
<feature type="coiled-coil region" evidence="1">
    <location>
        <begin position="50"/>
        <end position="107"/>
    </location>
</feature>
<evidence type="ECO:0000313" key="4">
    <source>
        <dbReference type="Proteomes" id="UP000273643"/>
    </source>
</evidence>
<dbReference type="Proteomes" id="UP000273643">
    <property type="component" value="Unassembled WGS sequence"/>
</dbReference>